<keyword evidence="6 7" id="KW-0472">Membrane</keyword>
<dbReference type="OrthoDB" id="9810086at2"/>
<evidence type="ECO:0000313" key="9">
    <source>
        <dbReference type="EMBL" id="RRJ65671.1"/>
    </source>
</evidence>
<feature type="transmembrane region" description="Helical" evidence="7">
    <location>
        <begin position="138"/>
        <end position="158"/>
    </location>
</feature>
<feature type="transmembrane region" description="Helical" evidence="7">
    <location>
        <begin position="16"/>
        <end position="41"/>
    </location>
</feature>
<comment type="caution">
    <text evidence="9">The sequence shown here is derived from an EMBL/GenBank/DDBJ whole genome shotgun (WGS) entry which is preliminary data.</text>
</comment>
<feature type="transmembrane region" description="Helical" evidence="7">
    <location>
        <begin position="264"/>
        <end position="283"/>
    </location>
</feature>
<keyword evidence="5 7" id="KW-1133">Transmembrane helix</keyword>
<dbReference type="SUPFAM" id="SSF161098">
    <property type="entry name" value="MetI-like"/>
    <property type="match status" value="1"/>
</dbReference>
<keyword evidence="2 7" id="KW-0813">Transport</keyword>
<dbReference type="Proteomes" id="UP000267017">
    <property type="component" value="Unassembled WGS sequence"/>
</dbReference>
<accession>A0A3P3U5M9</accession>
<keyword evidence="4 7" id="KW-0812">Transmembrane</keyword>
<feature type="domain" description="ABC transmembrane type-1" evidence="8">
    <location>
        <begin position="77"/>
        <end position="283"/>
    </location>
</feature>
<dbReference type="InterPro" id="IPR000515">
    <property type="entry name" value="MetI-like"/>
</dbReference>
<comment type="subcellular location">
    <subcellularLocation>
        <location evidence="1 7">Cell membrane</location>
        <topology evidence="1 7">Multi-pass membrane protein</topology>
    </subcellularLocation>
</comment>
<proteinExistence type="inferred from homology"/>
<name>A0A3P3U5M9_9BACL</name>
<evidence type="ECO:0000256" key="3">
    <source>
        <dbReference type="ARBA" id="ARBA00022475"/>
    </source>
</evidence>
<sequence length="298" mass="33975">MHTAIYRTTGEKVADAVIFLFVLLLTFLILYPLLFVLFASLSDPRQIYDNPLLLWPKGFQVQSYLTIFENKDIWRSYGNTILYTTVGTALNVIMTILGAYPLSRRRFFGKNIFTFLFTFTMFFSGGLIPSYLVNQSLGIVNTMWVLILPGAISAYNLIIMRTFFQTQIPVELEESAYVDGCSDYRLLYKIVLPLSTPIVAVMVLFYGVGHWNSYFDAMIYLSDRSLYPLQLILREILIQNDFRQMVAIAIDDGYADRMVVQEGIKYAVVVVSSLPLLILYPLLSKFFEKGILVGAIKG</sequence>
<dbReference type="PANTHER" id="PTHR43744">
    <property type="entry name" value="ABC TRANSPORTER PERMEASE PROTEIN MG189-RELATED-RELATED"/>
    <property type="match status" value="1"/>
</dbReference>
<evidence type="ECO:0000256" key="4">
    <source>
        <dbReference type="ARBA" id="ARBA00022692"/>
    </source>
</evidence>
<feature type="transmembrane region" description="Helical" evidence="7">
    <location>
        <begin position="186"/>
        <end position="208"/>
    </location>
</feature>
<dbReference type="EMBL" id="RRCN01000001">
    <property type="protein sequence ID" value="RRJ65671.1"/>
    <property type="molecule type" value="Genomic_DNA"/>
</dbReference>
<dbReference type="InterPro" id="IPR035906">
    <property type="entry name" value="MetI-like_sf"/>
</dbReference>
<dbReference type="PANTHER" id="PTHR43744:SF9">
    <property type="entry name" value="POLYGALACTURONAN_RHAMNOGALACTURONAN TRANSPORT SYSTEM PERMEASE PROTEIN YTCP"/>
    <property type="match status" value="1"/>
</dbReference>
<protein>
    <submittedName>
        <fullName evidence="9">Carbohydrate ABC transporter permease</fullName>
    </submittedName>
</protein>
<feature type="transmembrane region" description="Helical" evidence="7">
    <location>
        <begin position="112"/>
        <end position="132"/>
    </location>
</feature>
<comment type="similarity">
    <text evidence="7">Belongs to the binding-protein-dependent transport system permease family.</text>
</comment>
<feature type="transmembrane region" description="Helical" evidence="7">
    <location>
        <begin position="81"/>
        <end position="100"/>
    </location>
</feature>
<evidence type="ECO:0000256" key="6">
    <source>
        <dbReference type="ARBA" id="ARBA00023136"/>
    </source>
</evidence>
<dbReference type="AlphaFoldDB" id="A0A3P3U5M9"/>
<dbReference type="CDD" id="cd06261">
    <property type="entry name" value="TM_PBP2"/>
    <property type="match status" value="1"/>
</dbReference>
<evidence type="ECO:0000313" key="10">
    <source>
        <dbReference type="Proteomes" id="UP000267017"/>
    </source>
</evidence>
<dbReference type="GO" id="GO:0005886">
    <property type="term" value="C:plasma membrane"/>
    <property type="evidence" value="ECO:0007669"/>
    <property type="project" value="UniProtKB-SubCell"/>
</dbReference>
<keyword evidence="10" id="KW-1185">Reference proteome</keyword>
<dbReference type="Gene3D" id="1.10.3720.10">
    <property type="entry name" value="MetI-like"/>
    <property type="match status" value="1"/>
</dbReference>
<organism evidence="9 10">
    <name type="scientific">Paenibacillus oralis</name>
    <dbReference type="NCBI Taxonomy" id="2490856"/>
    <lineage>
        <taxon>Bacteria</taxon>
        <taxon>Bacillati</taxon>
        <taxon>Bacillota</taxon>
        <taxon>Bacilli</taxon>
        <taxon>Bacillales</taxon>
        <taxon>Paenibacillaceae</taxon>
        <taxon>Paenibacillus</taxon>
    </lineage>
</organism>
<dbReference type="PROSITE" id="PS50928">
    <property type="entry name" value="ABC_TM1"/>
    <property type="match status" value="1"/>
</dbReference>
<dbReference type="RefSeq" id="WP_128633471.1">
    <property type="nucleotide sequence ID" value="NZ_RRCN01000001.1"/>
</dbReference>
<evidence type="ECO:0000256" key="1">
    <source>
        <dbReference type="ARBA" id="ARBA00004651"/>
    </source>
</evidence>
<evidence type="ECO:0000256" key="7">
    <source>
        <dbReference type="RuleBase" id="RU363032"/>
    </source>
</evidence>
<keyword evidence="3" id="KW-1003">Cell membrane</keyword>
<dbReference type="Pfam" id="PF00528">
    <property type="entry name" value="BPD_transp_1"/>
    <property type="match status" value="1"/>
</dbReference>
<evidence type="ECO:0000259" key="8">
    <source>
        <dbReference type="PROSITE" id="PS50928"/>
    </source>
</evidence>
<evidence type="ECO:0000256" key="5">
    <source>
        <dbReference type="ARBA" id="ARBA00022989"/>
    </source>
</evidence>
<evidence type="ECO:0000256" key="2">
    <source>
        <dbReference type="ARBA" id="ARBA00022448"/>
    </source>
</evidence>
<gene>
    <name evidence="9" type="ORF">EHV15_24170</name>
</gene>
<reference evidence="9 10" key="1">
    <citation type="submission" date="2018-11" db="EMBL/GenBank/DDBJ databases">
        <title>Genome sequencing of Paenibacillus sp. KCOM 3021 (= ChDC PVNT-B20).</title>
        <authorList>
            <person name="Kook J.-K."/>
            <person name="Park S.-N."/>
            <person name="Lim Y.K."/>
        </authorList>
    </citation>
    <scope>NUCLEOTIDE SEQUENCE [LARGE SCALE GENOMIC DNA]</scope>
    <source>
        <strain evidence="9 10">KCOM 3021</strain>
    </source>
</reference>
<dbReference type="GO" id="GO:0055085">
    <property type="term" value="P:transmembrane transport"/>
    <property type="evidence" value="ECO:0007669"/>
    <property type="project" value="InterPro"/>
</dbReference>